<evidence type="ECO:0000259" key="2">
    <source>
        <dbReference type="Pfam" id="PF07811"/>
    </source>
</evidence>
<keyword evidence="4" id="KW-1185">Reference proteome</keyword>
<evidence type="ECO:0000256" key="1">
    <source>
        <dbReference type="SAM" id="Phobius"/>
    </source>
</evidence>
<dbReference type="AlphaFoldDB" id="A0A437H1J4"/>
<feature type="domain" description="TadE-like" evidence="2">
    <location>
        <begin position="11"/>
        <end position="52"/>
    </location>
</feature>
<keyword evidence="1" id="KW-0812">Transmembrane</keyword>
<dbReference type="InterPro" id="IPR012495">
    <property type="entry name" value="TadE-like_dom"/>
</dbReference>
<comment type="caution">
    <text evidence="3">The sequence shown here is derived from an EMBL/GenBank/DDBJ whole genome shotgun (WGS) entry which is preliminary data.</text>
</comment>
<feature type="transmembrane region" description="Helical" evidence="1">
    <location>
        <begin position="12"/>
        <end position="31"/>
    </location>
</feature>
<protein>
    <submittedName>
        <fullName evidence="3">Pilus assembly protein</fullName>
    </submittedName>
</protein>
<evidence type="ECO:0000313" key="3">
    <source>
        <dbReference type="EMBL" id="RVQ69392.1"/>
    </source>
</evidence>
<name>A0A437H1J4_9SPHN</name>
<gene>
    <name evidence="3" type="ORF">EKN06_04205</name>
</gene>
<proteinExistence type="predicted"/>
<dbReference type="RefSeq" id="WP_127611584.1">
    <property type="nucleotide sequence ID" value="NZ_RXOL01000001.1"/>
</dbReference>
<dbReference type="EMBL" id="RXOL01000001">
    <property type="protein sequence ID" value="RVQ69392.1"/>
    <property type="molecule type" value="Genomic_DNA"/>
</dbReference>
<keyword evidence="1" id="KW-0472">Membrane</keyword>
<dbReference type="Proteomes" id="UP000283003">
    <property type="component" value="Unassembled WGS sequence"/>
</dbReference>
<keyword evidence="1" id="KW-1133">Transmembrane helix</keyword>
<organism evidence="3 4">
    <name type="scientific">Croceicoccus ponticola</name>
    <dbReference type="NCBI Taxonomy" id="2217664"/>
    <lineage>
        <taxon>Bacteria</taxon>
        <taxon>Pseudomonadati</taxon>
        <taxon>Pseudomonadota</taxon>
        <taxon>Alphaproteobacteria</taxon>
        <taxon>Sphingomonadales</taxon>
        <taxon>Erythrobacteraceae</taxon>
        <taxon>Croceicoccus</taxon>
    </lineage>
</organism>
<sequence length="225" mass="23586">MKRLFRNTAAASAAEFALILPAALLILFGVIDVGRYAWQLNQYEKAVQLGVRYAVASEIVASPINTMDFSSIVCPGSMGALQYGDPICAEAMKTVVCNSTACTCPNTSEPGQCGAAAGATFNSAAFNRIVSRMRVASKRIGPGDVEITYAGSGLGYYGDPAIKSSCSPGDSTAPCQLPDAAPIVSVRLTNMRYQPITLSLLGVDVPYPRFSYSLTMEDGDGAVAS</sequence>
<accession>A0A437H1J4</accession>
<dbReference type="OrthoDB" id="7187024at2"/>
<evidence type="ECO:0000313" key="4">
    <source>
        <dbReference type="Proteomes" id="UP000283003"/>
    </source>
</evidence>
<dbReference type="Pfam" id="PF07811">
    <property type="entry name" value="TadE"/>
    <property type="match status" value="1"/>
</dbReference>
<reference evidence="3 4" key="1">
    <citation type="submission" date="2018-12" db="EMBL/GenBank/DDBJ databases">
        <title>Croceicoccus ponticola sp. nov., a lipolytic bacterium isolated from seawater.</title>
        <authorList>
            <person name="Yoon J.-H."/>
        </authorList>
    </citation>
    <scope>NUCLEOTIDE SEQUENCE [LARGE SCALE GENOMIC DNA]</scope>
    <source>
        <strain evidence="3 4">GM-16</strain>
    </source>
</reference>